<evidence type="ECO:0000313" key="2">
    <source>
        <dbReference type="EMBL" id="KAJ7737828.1"/>
    </source>
</evidence>
<dbReference type="SUPFAM" id="SSF51735">
    <property type="entry name" value="NAD(P)-binding Rossmann-fold domains"/>
    <property type="match status" value="1"/>
</dbReference>
<dbReference type="EMBL" id="JARJLG010000141">
    <property type="protein sequence ID" value="KAJ7737828.1"/>
    <property type="molecule type" value="Genomic_DNA"/>
</dbReference>
<dbReference type="InterPro" id="IPR036291">
    <property type="entry name" value="NAD(P)-bd_dom_sf"/>
</dbReference>
<dbReference type="PRINTS" id="PR00081">
    <property type="entry name" value="GDHRDH"/>
</dbReference>
<dbReference type="AlphaFoldDB" id="A0AAD7MXW8"/>
<dbReference type="Gene3D" id="3.40.50.720">
    <property type="entry name" value="NAD(P)-binding Rossmann-like Domain"/>
    <property type="match status" value="1"/>
</dbReference>
<dbReference type="GO" id="GO:0016491">
    <property type="term" value="F:oxidoreductase activity"/>
    <property type="evidence" value="ECO:0007669"/>
    <property type="project" value="UniProtKB-KW"/>
</dbReference>
<keyword evidence="3" id="KW-1185">Reference proteome</keyword>
<protein>
    <submittedName>
        <fullName evidence="2">Uncharacterized protein</fullName>
    </submittedName>
</protein>
<evidence type="ECO:0000256" key="1">
    <source>
        <dbReference type="ARBA" id="ARBA00023002"/>
    </source>
</evidence>
<dbReference type="PANTHER" id="PTHR43157:SF31">
    <property type="entry name" value="PHOSPHATIDYLINOSITOL-GLYCAN BIOSYNTHESIS CLASS F PROTEIN"/>
    <property type="match status" value="1"/>
</dbReference>
<sequence>MPGLSDKVVLVTGGNTGIGYETVKQLLLKNAKAHLAACSLDKAVAAIKRLKNETAIFIQVDLADLRSLRKAADTFLTQEARLDILFNNGQVAHHLWGQ</sequence>
<accession>A0AAD7MXW8</accession>
<dbReference type="Proteomes" id="UP001215280">
    <property type="component" value="Unassembled WGS sequence"/>
</dbReference>
<proteinExistence type="predicted"/>
<dbReference type="Pfam" id="PF00106">
    <property type="entry name" value="adh_short"/>
    <property type="match status" value="1"/>
</dbReference>
<dbReference type="PANTHER" id="PTHR43157">
    <property type="entry name" value="PHOSPHATIDYLINOSITOL-GLYCAN BIOSYNTHESIS CLASS F PROTEIN-RELATED"/>
    <property type="match status" value="1"/>
</dbReference>
<reference evidence="2" key="1">
    <citation type="submission" date="2023-03" db="EMBL/GenBank/DDBJ databases">
        <title>Massive genome expansion in bonnet fungi (Mycena s.s.) driven by repeated elements and novel gene families across ecological guilds.</title>
        <authorList>
            <consortium name="Lawrence Berkeley National Laboratory"/>
            <person name="Harder C.B."/>
            <person name="Miyauchi S."/>
            <person name="Viragh M."/>
            <person name="Kuo A."/>
            <person name="Thoen E."/>
            <person name="Andreopoulos B."/>
            <person name="Lu D."/>
            <person name="Skrede I."/>
            <person name="Drula E."/>
            <person name="Henrissat B."/>
            <person name="Morin E."/>
            <person name="Kohler A."/>
            <person name="Barry K."/>
            <person name="LaButti K."/>
            <person name="Morin E."/>
            <person name="Salamov A."/>
            <person name="Lipzen A."/>
            <person name="Mereny Z."/>
            <person name="Hegedus B."/>
            <person name="Baldrian P."/>
            <person name="Stursova M."/>
            <person name="Weitz H."/>
            <person name="Taylor A."/>
            <person name="Grigoriev I.V."/>
            <person name="Nagy L.G."/>
            <person name="Martin F."/>
            <person name="Kauserud H."/>
        </authorList>
    </citation>
    <scope>NUCLEOTIDE SEQUENCE</scope>
    <source>
        <strain evidence="2">CBHHK188m</strain>
    </source>
</reference>
<gene>
    <name evidence="2" type="ORF">DFH07DRAFT_93639</name>
</gene>
<keyword evidence="1" id="KW-0560">Oxidoreductase</keyword>
<comment type="caution">
    <text evidence="2">The sequence shown here is derived from an EMBL/GenBank/DDBJ whole genome shotgun (WGS) entry which is preliminary data.</text>
</comment>
<evidence type="ECO:0000313" key="3">
    <source>
        <dbReference type="Proteomes" id="UP001215280"/>
    </source>
</evidence>
<organism evidence="2 3">
    <name type="scientific">Mycena maculata</name>
    <dbReference type="NCBI Taxonomy" id="230809"/>
    <lineage>
        <taxon>Eukaryota</taxon>
        <taxon>Fungi</taxon>
        <taxon>Dikarya</taxon>
        <taxon>Basidiomycota</taxon>
        <taxon>Agaricomycotina</taxon>
        <taxon>Agaricomycetes</taxon>
        <taxon>Agaricomycetidae</taxon>
        <taxon>Agaricales</taxon>
        <taxon>Marasmiineae</taxon>
        <taxon>Mycenaceae</taxon>
        <taxon>Mycena</taxon>
    </lineage>
</organism>
<dbReference type="InterPro" id="IPR002347">
    <property type="entry name" value="SDR_fam"/>
</dbReference>
<name>A0AAD7MXW8_9AGAR</name>